<feature type="non-terminal residue" evidence="1">
    <location>
        <position position="80"/>
    </location>
</feature>
<accession>A0A0F9B9P2</accession>
<evidence type="ECO:0000313" key="1">
    <source>
        <dbReference type="EMBL" id="KKL10527.1"/>
    </source>
</evidence>
<sequence>MGVLLLTLGPMLGLDATSTGTYRGYTIYYDRVEQHYIISGLPGTYNYRIDAMDAIDDYLGPLPPENSAPHAESGGTYIGK</sequence>
<name>A0A0F9B9P2_9ZZZZ</name>
<proteinExistence type="predicted"/>
<dbReference type="AlphaFoldDB" id="A0A0F9B9P2"/>
<dbReference type="EMBL" id="LAZR01042026">
    <property type="protein sequence ID" value="KKL10527.1"/>
    <property type="molecule type" value="Genomic_DNA"/>
</dbReference>
<gene>
    <name evidence="1" type="ORF">LCGC14_2554910</name>
</gene>
<protein>
    <submittedName>
        <fullName evidence="1">Uncharacterized protein</fullName>
    </submittedName>
</protein>
<comment type="caution">
    <text evidence="1">The sequence shown here is derived from an EMBL/GenBank/DDBJ whole genome shotgun (WGS) entry which is preliminary data.</text>
</comment>
<reference evidence="1" key="1">
    <citation type="journal article" date="2015" name="Nature">
        <title>Complex archaea that bridge the gap between prokaryotes and eukaryotes.</title>
        <authorList>
            <person name="Spang A."/>
            <person name="Saw J.H."/>
            <person name="Jorgensen S.L."/>
            <person name="Zaremba-Niedzwiedzka K."/>
            <person name="Martijn J."/>
            <person name="Lind A.E."/>
            <person name="van Eijk R."/>
            <person name="Schleper C."/>
            <person name="Guy L."/>
            <person name="Ettema T.J."/>
        </authorList>
    </citation>
    <scope>NUCLEOTIDE SEQUENCE</scope>
</reference>
<organism evidence="1">
    <name type="scientific">marine sediment metagenome</name>
    <dbReference type="NCBI Taxonomy" id="412755"/>
    <lineage>
        <taxon>unclassified sequences</taxon>
        <taxon>metagenomes</taxon>
        <taxon>ecological metagenomes</taxon>
    </lineage>
</organism>